<dbReference type="RefSeq" id="XP_041164144.1">
    <property type="nucleotide sequence ID" value="XM_041302241.1"/>
</dbReference>
<organism evidence="2 3">
    <name type="scientific">Suillus plorans</name>
    <dbReference type="NCBI Taxonomy" id="116603"/>
    <lineage>
        <taxon>Eukaryota</taxon>
        <taxon>Fungi</taxon>
        <taxon>Dikarya</taxon>
        <taxon>Basidiomycota</taxon>
        <taxon>Agaricomycotina</taxon>
        <taxon>Agaricomycetes</taxon>
        <taxon>Agaricomycetidae</taxon>
        <taxon>Boletales</taxon>
        <taxon>Suillineae</taxon>
        <taxon>Suillaceae</taxon>
        <taxon>Suillus</taxon>
    </lineage>
</organism>
<reference evidence="2" key="1">
    <citation type="journal article" date="2020" name="New Phytol.">
        <title>Comparative genomics reveals dynamic genome evolution in host specialist ectomycorrhizal fungi.</title>
        <authorList>
            <person name="Lofgren L.A."/>
            <person name="Nguyen N.H."/>
            <person name="Vilgalys R."/>
            <person name="Ruytinx J."/>
            <person name="Liao H.L."/>
            <person name="Branco S."/>
            <person name="Kuo A."/>
            <person name="LaButti K."/>
            <person name="Lipzen A."/>
            <person name="Andreopoulos W."/>
            <person name="Pangilinan J."/>
            <person name="Riley R."/>
            <person name="Hundley H."/>
            <person name="Na H."/>
            <person name="Barry K."/>
            <person name="Grigoriev I.V."/>
            <person name="Stajich J.E."/>
            <person name="Kennedy P.G."/>
        </authorList>
    </citation>
    <scope>NUCLEOTIDE SEQUENCE</scope>
    <source>
        <strain evidence="2">S12</strain>
    </source>
</reference>
<evidence type="ECO:0000313" key="2">
    <source>
        <dbReference type="EMBL" id="KAG1799921.1"/>
    </source>
</evidence>
<name>A0A9P7DPN7_9AGAM</name>
<dbReference type="Proteomes" id="UP000719766">
    <property type="component" value="Unassembled WGS sequence"/>
</dbReference>
<dbReference type="EMBL" id="JABBWE010000010">
    <property type="protein sequence ID" value="KAG1799921.1"/>
    <property type="molecule type" value="Genomic_DNA"/>
</dbReference>
<dbReference type="OrthoDB" id="3188688at2759"/>
<gene>
    <name evidence="2" type="ORF">HD556DRAFT_1345985</name>
</gene>
<protein>
    <submittedName>
        <fullName evidence="2">Uncharacterized protein</fullName>
    </submittedName>
</protein>
<feature type="chain" id="PRO_5040174728" evidence="1">
    <location>
        <begin position="25"/>
        <end position="64"/>
    </location>
</feature>
<evidence type="ECO:0000313" key="3">
    <source>
        <dbReference type="Proteomes" id="UP000719766"/>
    </source>
</evidence>
<keyword evidence="1" id="KW-0732">Signal</keyword>
<proteinExistence type="predicted"/>
<sequence>MENGEPIGYHIFILTVWLLPGIRCSSMPIIQSNGAGFFGTRGSTMSTLASRRVQLWHDGATSLI</sequence>
<feature type="signal peptide" evidence="1">
    <location>
        <begin position="1"/>
        <end position="24"/>
    </location>
</feature>
<accession>A0A9P7DPN7</accession>
<dbReference type="AlphaFoldDB" id="A0A9P7DPN7"/>
<keyword evidence="3" id="KW-1185">Reference proteome</keyword>
<evidence type="ECO:0000256" key="1">
    <source>
        <dbReference type="SAM" id="SignalP"/>
    </source>
</evidence>
<dbReference type="GeneID" id="64596005"/>
<comment type="caution">
    <text evidence="2">The sequence shown here is derived from an EMBL/GenBank/DDBJ whole genome shotgun (WGS) entry which is preliminary data.</text>
</comment>